<feature type="compositionally biased region" description="Basic and acidic residues" evidence="1">
    <location>
        <begin position="18"/>
        <end position="29"/>
    </location>
</feature>
<comment type="caution">
    <text evidence="2">The sequence shown here is derived from an EMBL/GenBank/DDBJ whole genome shotgun (WGS) entry which is preliminary data.</text>
</comment>
<protein>
    <submittedName>
        <fullName evidence="2">Uncharacterized protein</fullName>
    </submittedName>
</protein>
<name>A0A918B2F7_9ACTN</name>
<feature type="region of interest" description="Disordered" evidence="1">
    <location>
        <begin position="1"/>
        <end position="37"/>
    </location>
</feature>
<keyword evidence="3" id="KW-1185">Reference proteome</keyword>
<dbReference type="EMBL" id="BMSV01000007">
    <property type="protein sequence ID" value="GGQ17125.1"/>
    <property type="molecule type" value="Genomic_DNA"/>
</dbReference>
<reference evidence="2" key="1">
    <citation type="journal article" date="2014" name="Int. J. Syst. Evol. Microbiol.">
        <title>Complete genome sequence of Corynebacterium casei LMG S-19264T (=DSM 44701T), isolated from a smear-ripened cheese.</title>
        <authorList>
            <consortium name="US DOE Joint Genome Institute (JGI-PGF)"/>
            <person name="Walter F."/>
            <person name="Albersmeier A."/>
            <person name="Kalinowski J."/>
            <person name="Ruckert C."/>
        </authorList>
    </citation>
    <scope>NUCLEOTIDE SEQUENCE</scope>
    <source>
        <strain evidence="2">JCM 4335</strain>
    </source>
</reference>
<dbReference type="AlphaFoldDB" id="A0A918B2F7"/>
<reference evidence="2" key="2">
    <citation type="submission" date="2020-09" db="EMBL/GenBank/DDBJ databases">
        <authorList>
            <person name="Sun Q."/>
            <person name="Ohkuma M."/>
        </authorList>
    </citation>
    <scope>NUCLEOTIDE SEQUENCE</scope>
    <source>
        <strain evidence="2">JCM 4335</strain>
    </source>
</reference>
<proteinExistence type="predicted"/>
<evidence type="ECO:0000313" key="3">
    <source>
        <dbReference type="Proteomes" id="UP000654123"/>
    </source>
</evidence>
<sequence length="110" mass="12197">MPGPLPGHPQSEGAPRVEVVERPDHDKDGTMTTVPQPTADTRWRCTLCGNLTRFDVTRSSKVVEYVHLDLAGEPTVEEREVVSETIESVRCRWCNAVDRIELVDRPGAGS</sequence>
<evidence type="ECO:0000256" key="1">
    <source>
        <dbReference type="SAM" id="MobiDB-lite"/>
    </source>
</evidence>
<dbReference type="Proteomes" id="UP000654123">
    <property type="component" value="Unassembled WGS sequence"/>
</dbReference>
<accession>A0A918B2F7</accession>
<organism evidence="2 3">
    <name type="scientific">Streptomyces roseolilacinus</name>
    <dbReference type="NCBI Taxonomy" id="66904"/>
    <lineage>
        <taxon>Bacteria</taxon>
        <taxon>Bacillati</taxon>
        <taxon>Actinomycetota</taxon>
        <taxon>Actinomycetes</taxon>
        <taxon>Kitasatosporales</taxon>
        <taxon>Streptomycetaceae</taxon>
        <taxon>Streptomyces</taxon>
    </lineage>
</organism>
<gene>
    <name evidence="2" type="ORF">GCM10010249_39890</name>
</gene>
<evidence type="ECO:0000313" key="2">
    <source>
        <dbReference type="EMBL" id="GGQ17125.1"/>
    </source>
</evidence>